<dbReference type="PANTHER" id="PTHR30629">
    <property type="entry name" value="PROPHAGE INTEGRASE"/>
    <property type="match status" value="1"/>
</dbReference>
<organism evidence="6 7">
    <name type="scientific">alpha proteobacterium IMCC14465</name>
    <dbReference type="NCBI Taxonomy" id="1220535"/>
    <lineage>
        <taxon>Bacteria</taxon>
        <taxon>Pseudomonadati</taxon>
        <taxon>Pseudomonadota</taxon>
        <taxon>Alphaproteobacteria</taxon>
        <taxon>PS1 clade</taxon>
    </lineage>
</organism>
<dbReference type="OrthoDB" id="9795573at2"/>
<comment type="similarity">
    <text evidence="1">Belongs to the 'phage' integrase family.</text>
</comment>
<dbReference type="GO" id="GO:0015074">
    <property type="term" value="P:DNA integration"/>
    <property type="evidence" value="ECO:0007669"/>
    <property type="project" value="UniProtKB-KW"/>
</dbReference>
<dbReference type="PROSITE" id="PS51900">
    <property type="entry name" value="CB"/>
    <property type="match status" value="1"/>
</dbReference>
<dbReference type="InterPro" id="IPR044068">
    <property type="entry name" value="CB"/>
</dbReference>
<evidence type="ECO:0000313" key="6">
    <source>
        <dbReference type="EMBL" id="EJW21715.1"/>
    </source>
</evidence>
<dbReference type="Proteomes" id="UP000004836">
    <property type="component" value="Unassembled WGS sequence"/>
</dbReference>
<dbReference type="InterPro" id="IPR050808">
    <property type="entry name" value="Phage_Integrase"/>
</dbReference>
<keyword evidence="3 4" id="KW-0238">DNA-binding</keyword>
<dbReference type="eggNOG" id="COG0582">
    <property type="taxonomic scope" value="Bacteria"/>
</dbReference>
<dbReference type="PANTHER" id="PTHR30629:SF2">
    <property type="entry name" value="PROPHAGE INTEGRASE INTS-RELATED"/>
    <property type="match status" value="1"/>
</dbReference>
<evidence type="ECO:0000256" key="3">
    <source>
        <dbReference type="ARBA" id="ARBA00023125"/>
    </source>
</evidence>
<keyword evidence="2" id="KW-0229">DNA integration</keyword>
<evidence type="ECO:0000256" key="2">
    <source>
        <dbReference type="ARBA" id="ARBA00022908"/>
    </source>
</evidence>
<comment type="caution">
    <text evidence="6">The sequence shown here is derived from an EMBL/GenBank/DDBJ whole genome shotgun (WGS) entry which is preliminary data.</text>
</comment>
<dbReference type="SUPFAM" id="SSF56349">
    <property type="entry name" value="DNA breaking-rejoining enzymes"/>
    <property type="match status" value="1"/>
</dbReference>
<protein>
    <recommendedName>
        <fullName evidence="5">Core-binding (CB) domain-containing protein</fullName>
    </recommendedName>
</protein>
<reference evidence="6 7" key="1">
    <citation type="journal article" date="2012" name="J. Bacteriol.">
        <title>Genome Sequence of Strain IMCC14465, Isolated from the East Sea, Belonging to the PS1 Clade of Alphaproteobacteria.</title>
        <authorList>
            <person name="Yang S.J."/>
            <person name="Kang I."/>
            <person name="Cho J.C."/>
        </authorList>
    </citation>
    <scope>NUCLEOTIDE SEQUENCE [LARGE SCALE GENOMIC DNA]</scope>
    <source>
        <strain evidence="6 7">IMCC14465</strain>
    </source>
</reference>
<evidence type="ECO:0000256" key="1">
    <source>
        <dbReference type="ARBA" id="ARBA00008857"/>
    </source>
</evidence>
<gene>
    <name evidence="6" type="ORF">IMCC14465_01090</name>
</gene>
<dbReference type="InterPro" id="IPR053876">
    <property type="entry name" value="Phage_int_M"/>
</dbReference>
<accession>J9A5R6</accession>
<evidence type="ECO:0000313" key="7">
    <source>
        <dbReference type="Proteomes" id="UP000004836"/>
    </source>
</evidence>
<dbReference type="InterPro" id="IPR011010">
    <property type="entry name" value="DNA_brk_join_enz"/>
</dbReference>
<dbReference type="Pfam" id="PF22022">
    <property type="entry name" value="Phage_int_M"/>
    <property type="match status" value="1"/>
</dbReference>
<dbReference type="AlphaFoldDB" id="J9A5R6"/>
<sequence>MRKVDVNKLTRPGFHRLEKKLYLRCYQGGSRAYVHRHRNYWILIGDFRKLDIDDAEAINDAILTALARGYDVDTIRSKIARRESLETLWDKVEEPEIEEPAVEDDRILFNRVATEWFNKNKSSWAREKTIAQMWRMLEVYCFPHLGDMPVEDISTSDVVQCLAPIWLKKPETADRLMSKLKRIFEYAQSRKYCVFNPAVFSVDFELPRRAKVTRRNVARIDYVRAAHFWNEFNTKADQRSLSVQAAKILMLLCKSPMQIAQMNWMDLDLTNARWMIGSFSETELELNMYTPIPSIALGLLKDLKMETGNEPFVFYKQNKQSDTITEASIRHAIQNIWGKGLTPFGWLGTFKTWCRSTGYSQSLLEVYFNQSAFLRLNISERQEMYRQSRIMLTHWQDYLIGEAKVTERARL</sequence>
<proteinExistence type="inferred from homology"/>
<dbReference type="GO" id="GO:0003677">
    <property type="term" value="F:DNA binding"/>
    <property type="evidence" value="ECO:0007669"/>
    <property type="project" value="UniProtKB-UniRule"/>
</dbReference>
<name>J9A5R6_9PROT</name>
<dbReference type="Gene3D" id="1.10.150.130">
    <property type="match status" value="1"/>
</dbReference>
<feature type="domain" description="Core-binding (CB)" evidence="5">
    <location>
        <begin position="107"/>
        <end position="188"/>
    </location>
</feature>
<dbReference type="EMBL" id="ALYF01000002">
    <property type="protein sequence ID" value="EJW21715.1"/>
    <property type="molecule type" value="Genomic_DNA"/>
</dbReference>
<keyword evidence="7" id="KW-1185">Reference proteome</keyword>
<evidence type="ECO:0000259" key="5">
    <source>
        <dbReference type="PROSITE" id="PS51900"/>
    </source>
</evidence>
<evidence type="ECO:0000256" key="4">
    <source>
        <dbReference type="PROSITE-ProRule" id="PRU01248"/>
    </source>
</evidence>
<dbReference type="InterPro" id="IPR010998">
    <property type="entry name" value="Integrase_recombinase_N"/>
</dbReference>